<evidence type="ECO:0000313" key="2">
    <source>
        <dbReference type="Proteomes" id="UP000321230"/>
    </source>
</evidence>
<name>A0A511B1Z8_9PROT</name>
<dbReference type="Proteomes" id="UP000321230">
    <property type="component" value="Unassembled WGS sequence"/>
</dbReference>
<dbReference type="InterPro" id="IPR009078">
    <property type="entry name" value="Ferritin-like_SF"/>
</dbReference>
<dbReference type="Pfam" id="PF05974">
    <property type="entry name" value="DUF892"/>
    <property type="match status" value="1"/>
</dbReference>
<sequence>MSRIKSAKKSPLEVYQTRLEEHLSIVSKAVDTMLIELPRAINYPELHSRMNFDLSMARSHLEQIENLVAQRGIAAPFSLETVSSVIDNVSSLLHGGETNDVLTNAMAAAGYKAHQIASFDALIALAAHLGFEADLKTLSSMREEEYSSARWLERNMGAIVKRYLTCQN</sequence>
<gene>
    <name evidence="1" type="ORF">GWA01_22490</name>
</gene>
<protein>
    <submittedName>
        <fullName evidence="1">Uncharacterized protein</fullName>
    </submittedName>
</protein>
<dbReference type="InterPro" id="IPR010287">
    <property type="entry name" value="DUF892_YciF-like"/>
</dbReference>
<dbReference type="RefSeq" id="WP_146798044.1">
    <property type="nucleotide sequence ID" value="NZ_BARC01000002.1"/>
</dbReference>
<comment type="caution">
    <text evidence="1">The sequence shown here is derived from an EMBL/GenBank/DDBJ whole genome shotgun (WGS) entry which is preliminary data.</text>
</comment>
<dbReference type="Gene3D" id="1.20.1260.10">
    <property type="match status" value="1"/>
</dbReference>
<reference evidence="1 2" key="1">
    <citation type="submission" date="2019-07" db="EMBL/GenBank/DDBJ databases">
        <title>Whole genome shotgun sequence of Gluconobacter wancherniae NBRC 103581.</title>
        <authorList>
            <person name="Hosoyama A."/>
            <person name="Uohara A."/>
            <person name="Ohji S."/>
            <person name="Ichikawa N."/>
        </authorList>
    </citation>
    <scope>NUCLEOTIDE SEQUENCE [LARGE SCALE GENOMIC DNA]</scope>
    <source>
        <strain evidence="1 2">NBRC 103581</strain>
    </source>
</reference>
<evidence type="ECO:0000313" key="1">
    <source>
        <dbReference type="EMBL" id="GEK94479.1"/>
    </source>
</evidence>
<proteinExistence type="predicted"/>
<dbReference type="InterPro" id="IPR012347">
    <property type="entry name" value="Ferritin-like"/>
</dbReference>
<dbReference type="AlphaFoldDB" id="A0A511B1Z8"/>
<dbReference type="SUPFAM" id="SSF47240">
    <property type="entry name" value="Ferritin-like"/>
    <property type="match status" value="1"/>
</dbReference>
<dbReference type="OrthoDB" id="7273732at2"/>
<organism evidence="1 2">
    <name type="scientific">Gluconobacter wancherniae NBRC 103581</name>
    <dbReference type="NCBI Taxonomy" id="656744"/>
    <lineage>
        <taxon>Bacteria</taxon>
        <taxon>Pseudomonadati</taxon>
        <taxon>Pseudomonadota</taxon>
        <taxon>Alphaproteobacteria</taxon>
        <taxon>Acetobacterales</taxon>
        <taxon>Acetobacteraceae</taxon>
        <taxon>Gluconobacter</taxon>
    </lineage>
</organism>
<keyword evidence="2" id="KW-1185">Reference proteome</keyword>
<accession>A0A511B1Z8</accession>
<dbReference type="EMBL" id="BJUZ01000003">
    <property type="protein sequence ID" value="GEK94479.1"/>
    <property type="molecule type" value="Genomic_DNA"/>
</dbReference>